<dbReference type="EMBL" id="JBBPBM010000004">
    <property type="protein sequence ID" value="KAK8589876.1"/>
    <property type="molecule type" value="Genomic_DNA"/>
</dbReference>
<feature type="compositionally biased region" description="Acidic residues" evidence="1">
    <location>
        <begin position="53"/>
        <end position="64"/>
    </location>
</feature>
<proteinExistence type="predicted"/>
<gene>
    <name evidence="2" type="ORF">V6N12_024266</name>
</gene>
<protein>
    <submittedName>
        <fullName evidence="2">Uncharacterized protein</fullName>
    </submittedName>
</protein>
<feature type="compositionally biased region" description="Low complexity" evidence="1">
    <location>
        <begin position="159"/>
        <end position="169"/>
    </location>
</feature>
<keyword evidence="3" id="KW-1185">Reference proteome</keyword>
<comment type="caution">
    <text evidence="2">The sequence shown here is derived from an EMBL/GenBank/DDBJ whole genome shotgun (WGS) entry which is preliminary data.</text>
</comment>
<feature type="compositionally biased region" description="Basic and acidic residues" evidence="1">
    <location>
        <begin position="21"/>
        <end position="33"/>
    </location>
</feature>
<reference evidence="2 3" key="1">
    <citation type="journal article" date="2024" name="G3 (Bethesda)">
        <title>Genome assembly of Hibiscus sabdariffa L. provides insights into metabolisms of medicinal natural products.</title>
        <authorList>
            <person name="Kim T."/>
        </authorList>
    </citation>
    <scope>NUCLEOTIDE SEQUENCE [LARGE SCALE GENOMIC DNA]</scope>
    <source>
        <strain evidence="2">TK-2024</strain>
        <tissue evidence="2">Old leaves</tissue>
    </source>
</reference>
<evidence type="ECO:0000313" key="3">
    <source>
        <dbReference type="Proteomes" id="UP001472677"/>
    </source>
</evidence>
<evidence type="ECO:0000256" key="1">
    <source>
        <dbReference type="SAM" id="MobiDB-lite"/>
    </source>
</evidence>
<dbReference type="Proteomes" id="UP001472677">
    <property type="component" value="Unassembled WGS sequence"/>
</dbReference>
<name>A0ABR2G116_9ROSI</name>
<feature type="compositionally biased region" description="Low complexity" evidence="1">
    <location>
        <begin position="65"/>
        <end position="78"/>
    </location>
</feature>
<organism evidence="2 3">
    <name type="scientific">Hibiscus sabdariffa</name>
    <name type="common">roselle</name>
    <dbReference type="NCBI Taxonomy" id="183260"/>
    <lineage>
        <taxon>Eukaryota</taxon>
        <taxon>Viridiplantae</taxon>
        <taxon>Streptophyta</taxon>
        <taxon>Embryophyta</taxon>
        <taxon>Tracheophyta</taxon>
        <taxon>Spermatophyta</taxon>
        <taxon>Magnoliopsida</taxon>
        <taxon>eudicotyledons</taxon>
        <taxon>Gunneridae</taxon>
        <taxon>Pentapetalae</taxon>
        <taxon>rosids</taxon>
        <taxon>malvids</taxon>
        <taxon>Malvales</taxon>
        <taxon>Malvaceae</taxon>
        <taxon>Malvoideae</taxon>
        <taxon>Hibiscus</taxon>
    </lineage>
</organism>
<feature type="region of interest" description="Disordered" evidence="1">
    <location>
        <begin position="1"/>
        <end position="183"/>
    </location>
</feature>
<accession>A0ABR2G116</accession>
<sequence length="183" mass="20053">MMLMSLKCDPETTVDEDVVNDIDHVEHVDRVDGDPGSEDSDLEDSDYDKSDFTDFENDYEDEVSDVGVGVNVDSGNVEGSDEVRFDSDADSERSDSLHSPDGSDADGPHKKPQQRASSSTERRAPRPKLPIRINQGQAPTQPPPPVHIVRWMPTPTFPSSRESSVSQSSTPTAPAQKKSMNDP</sequence>
<evidence type="ECO:0000313" key="2">
    <source>
        <dbReference type="EMBL" id="KAK8589876.1"/>
    </source>
</evidence>
<feature type="compositionally biased region" description="Basic and acidic residues" evidence="1">
    <location>
        <begin position="81"/>
        <end position="98"/>
    </location>
</feature>
<feature type="compositionally biased region" description="Acidic residues" evidence="1">
    <location>
        <begin position="35"/>
        <end position="46"/>
    </location>
</feature>